<name>A0ABD2XK20_9HYME</name>
<feature type="transmembrane region" description="Helical" evidence="1">
    <location>
        <begin position="141"/>
        <end position="160"/>
    </location>
</feature>
<sequence>MVVPTSNVDKTEKAGANNGPAVAVPVSRAMCGFESPFADGLYEKNLPIRPITDVFYSFVSTILMIVFFVLYGLGKSQYATPAYATFVEPLVDTPFTILVRSDQAVAATKHWILQVVAITALGLIIFKVLPYITSKILKKSPLASAMLDVAVIAIGLLYFFDQSAQMRFQQPQGLGLSTGHEMAIVGLALLPVIAFFQLAAGKRALAVARMTYEAMDKLPTGWLGIVPSGDYVAFGAWYWQRPRGFVTTSIISRHNRAVAKFNQGAMMTFKIIVAIGDSLFQAESGKRWRRFRSLMHDEPYIISCVQAYDLKTSAEMYEAYQDRRKGFIRSMSFESLILRAMSWALFFRMSIMSLFFLIGTCALLDFNDFFKDSESIFIIVSAFLGTYYYFYAFLLLRGARTIIECGKQDVELRHRELEQYKTTDMNEILVKAGPVSKC</sequence>
<protein>
    <recommendedName>
        <fullName evidence="4">Gustatory receptor</fullName>
    </recommendedName>
</protein>
<evidence type="ECO:0000256" key="1">
    <source>
        <dbReference type="SAM" id="Phobius"/>
    </source>
</evidence>
<keyword evidence="1" id="KW-1133">Transmembrane helix</keyword>
<proteinExistence type="predicted"/>
<dbReference type="EMBL" id="JBJJXI010000021">
    <property type="protein sequence ID" value="KAL3405363.1"/>
    <property type="molecule type" value="Genomic_DNA"/>
</dbReference>
<evidence type="ECO:0008006" key="4">
    <source>
        <dbReference type="Google" id="ProtNLM"/>
    </source>
</evidence>
<dbReference type="Proteomes" id="UP001627154">
    <property type="component" value="Unassembled WGS sequence"/>
</dbReference>
<evidence type="ECO:0000313" key="2">
    <source>
        <dbReference type="EMBL" id="KAL3405363.1"/>
    </source>
</evidence>
<gene>
    <name evidence="2" type="ORF">TKK_002382</name>
</gene>
<comment type="caution">
    <text evidence="2">The sequence shown here is derived from an EMBL/GenBank/DDBJ whole genome shotgun (WGS) entry which is preliminary data.</text>
</comment>
<feature type="transmembrane region" description="Helical" evidence="1">
    <location>
        <begin position="345"/>
        <end position="364"/>
    </location>
</feature>
<keyword evidence="3" id="KW-1185">Reference proteome</keyword>
<accession>A0ABD2XK20</accession>
<evidence type="ECO:0000313" key="3">
    <source>
        <dbReference type="Proteomes" id="UP001627154"/>
    </source>
</evidence>
<feature type="transmembrane region" description="Helical" evidence="1">
    <location>
        <begin position="111"/>
        <end position="129"/>
    </location>
</feature>
<reference evidence="2 3" key="1">
    <citation type="journal article" date="2024" name="bioRxiv">
        <title>A reference genome for Trichogramma kaykai: A tiny desert-dwelling parasitoid wasp with competing sex-ratio distorters.</title>
        <authorList>
            <person name="Culotta J."/>
            <person name="Lindsey A.R."/>
        </authorList>
    </citation>
    <scope>NUCLEOTIDE SEQUENCE [LARGE SCALE GENOMIC DNA]</scope>
    <source>
        <strain evidence="2 3">KSX58</strain>
    </source>
</reference>
<organism evidence="2 3">
    <name type="scientific">Trichogramma kaykai</name>
    <dbReference type="NCBI Taxonomy" id="54128"/>
    <lineage>
        <taxon>Eukaryota</taxon>
        <taxon>Metazoa</taxon>
        <taxon>Ecdysozoa</taxon>
        <taxon>Arthropoda</taxon>
        <taxon>Hexapoda</taxon>
        <taxon>Insecta</taxon>
        <taxon>Pterygota</taxon>
        <taxon>Neoptera</taxon>
        <taxon>Endopterygota</taxon>
        <taxon>Hymenoptera</taxon>
        <taxon>Apocrita</taxon>
        <taxon>Proctotrupomorpha</taxon>
        <taxon>Chalcidoidea</taxon>
        <taxon>Trichogrammatidae</taxon>
        <taxon>Trichogramma</taxon>
    </lineage>
</organism>
<keyword evidence="1" id="KW-0812">Transmembrane</keyword>
<keyword evidence="1" id="KW-0472">Membrane</keyword>
<feature type="transmembrane region" description="Helical" evidence="1">
    <location>
        <begin position="376"/>
        <end position="396"/>
    </location>
</feature>
<feature type="transmembrane region" description="Helical" evidence="1">
    <location>
        <begin position="54"/>
        <end position="73"/>
    </location>
</feature>
<dbReference type="AlphaFoldDB" id="A0ABD2XK20"/>
<feature type="transmembrane region" description="Helical" evidence="1">
    <location>
        <begin position="180"/>
        <end position="200"/>
    </location>
</feature>